<evidence type="ECO:0000313" key="4">
    <source>
        <dbReference type="EMBL" id="KAH3659907.1"/>
    </source>
</evidence>
<dbReference type="SUPFAM" id="SSF57701">
    <property type="entry name" value="Zn2/Cys6 DNA-binding domain"/>
    <property type="match status" value="1"/>
</dbReference>
<sequence length="557" mass="63718">MKKTRVSRQKSRSGCNTCRRNKIKCDEHKPQCHNCQSRGIECGGYTRVFKFKEIKSAHGGRSKNISNSEETDVFPLQPSDSQLSQVFHHAVRSITGKTYEQLILEQHLARKGKNPQLASELESVLKELCSKPNSMLYPQDTSNTLVSNDQVRFLFEMPQSPNIFAHYHKTQFVLSNFDMSTSNVLCVYVAAHLNPWRREIMPLVDKYPIVFDLLGMIVCSHLGAKNPGIKAMGLEFKVRAYQQLSHGLANNLFPNDICLMSCILLALDEFWDNKSRTDLSHLRSASYFVDRRLRSPTQDPRFQFLLSAWQYMRVISRTSLLNPALGFNFAYQTRLVSDGHTIDHIMGMSQELFTILDLLMDVIELVKNLPEHAYPPNLIEKVCGLQYSLINWEPPKTGMELWTPEEVADHEATAQSYRYATLILLQNAFPQVERYLSPRELSNKVREKLSTLRLSGGASVVIHVFPLFIAACEASTREEKDWFRSKMAAVFDAIASNNMKLLSSVMEEVWKRKCHLKARYESQNMFLAPDDHLLSGLKSYASWFAVAADWKIDIFVG</sequence>
<dbReference type="Pfam" id="PF11951">
    <property type="entry name" value="Fungal_trans_2"/>
    <property type="match status" value="1"/>
</dbReference>
<keyword evidence="2" id="KW-0539">Nucleus</keyword>
<dbReference type="GO" id="GO:0045944">
    <property type="term" value="P:positive regulation of transcription by RNA polymerase II"/>
    <property type="evidence" value="ECO:0007669"/>
    <property type="project" value="TreeGrafter"/>
</dbReference>
<dbReference type="InterPro" id="IPR001138">
    <property type="entry name" value="Zn2Cys6_DnaBD"/>
</dbReference>
<evidence type="ECO:0000313" key="5">
    <source>
        <dbReference type="Proteomes" id="UP000788993"/>
    </source>
</evidence>
<dbReference type="GO" id="GO:0005634">
    <property type="term" value="C:nucleus"/>
    <property type="evidence" value="ECO:0007669"/>
    <property type="project" value="UniProtKB-SubCell"/>
</dbReference>
<dbReference type="PANTHER" id="PTHR37534">
    <property type="entry name" value="TRANSCRIPTIONAL ACTIVATOR PROTEIN UGA3"/>
    <property type="match status" value="1"/>
</dbReference>
<dbReference type="EMBL" id="JAEUBD010001504">
    <property type="protein sequence ID" value="KAH3659907.1"/>
    <property type="molecule type" value="Genomic_DNA"/>
</dbReference>
<gene>
    <name evidence="4" type="ORF">OGATHE_005952</name>
</gene>
<dbReference type="Pfam" id="PF00172">
    <property type="entry name" value="Zn_clus"/>
    <property type="match status" value="1"/>
</dbReference>
<dbReference type="PROSITE" id="PS00463">
    <property type="entry name" value="ZN2_CY6_FUNGAL_1"/>
    <property type="match status" value="1"/>
</dbReference>
<name>A0A9P8NVC8_9ASCO</name>
<proteinExistence type="predicted"/>
<dbReference type="AlphaFoldDB" id="A0A9P8NVC8"/>
<dbReference type="InterPro" id="IPR036864">
    <property type="entry name" value="Zn2-C6_fun-type_DNA-bd_sf"/>
</dbReference>
<organism evidence="4 5">
    <name type="scientific">Ogataea polymorpha</name>
    <dbReference type="NCBI Taxonomy" id="460523"/>
    <lineage>
        <taxon>Eukaryota</taxon>
        <taxon>Fungi</taxon>
        <taxon>Dikarya</taxon>
        <taxon>Ascomycota</taxon>
        <taxon>Saccharomycotina</taxon>
        <taxon>Pichiomycetes</taxon>
        <taxon>Pichiales</taxon>
        <taxon>Pichiaceae</taxon>
        <taxon>Ogataea</taxon>
    </lineage>
</organism>
<comment type="caution">
    <text evidence="4">The sequence shown here is derived from an EMBL/GenBank/DDBJ whole genome shotgun (WGS) entry which is preliminary data.</text>
</comment>
<evidence type="ECO:0000256" key="1">
    <source>
        <dbReference type="ARBA" id="ARBA00004123"/>
    </source>
</evidence>
<dbReference type="Gene3D" id="4.10.240.10">
    <property type="entry name" value="Zn(2)-C6 fungal-type DNA-binding domain"/>
    <property type="match status" value="1"/>
</dbReference>
<accession>A0A9P8NVC8</accession>
<comment type="subcellular location">
    <subcellularLocation>
        <location evidence="1">Nucleus</location>
    </subcellularLocation>
</comment>
<dbReference type="GO" id="GO:0000981">
    <property type="term" value="F:DNA-binding transcription factor activity, RNA polymerase II-specific"/>
    <property type="evidence" value="ECO:0007669"/>
    <property type="project" value="InterPro"/>
</dbReference>
<protein>
    <recommendedName>
        <fullName evidence="3">Zn(2)-C6 fungal-type domain-containing protein</fullName>
    </recommendedName>
</protein>
<keyword evidence="5" id="KW-1185">Reference proteome</keyword>
<feature type="domain" description="Zn(2)-C6 fungal-type" evidence="3">
    <location>
        <begin position="14"/>
        <end position="42"/>
    </location>
</feature>
<reference evidence="4" key="1">
    <citation type="journal article" date="2021" name="Open Biol.">
        <title>Shared evolutionary footprints suggest mitochondrial oxidative damage underlies multiple complex I losses in fungi.</title>
        <authorList>
            <person name="Schikora-Tamarit M.A."/>
            <person name="Marcet-Houben M."/>
            <person name="Nosek J."/>
            <person name="Gabaldon T."/>
        </authorList>
    </citation>
    <scope>NUCLEOTIDE SEQUENCE</scope>
    <source>
        <strain evidence="4">NCAIM Y.01608</strain>
    </source>
</reference>
<evidence type="ECO:0000256" key="2">
    <source>
        <dbReference type="ARBA" id="ARBA00023242"/>
    </source>
</evidence>
<dbReference type="GO" id="GO:0008270">
    <property type="term" value="F:zinc ion binding"/>
    <property type="evidence" value="ECO:0007669"/>
    <property type="project" value="InterPro"/>
</dbReference>
<dbReference type="Proteomes" id="UP000788993">
    <property type="component" value="Unassembled WGS sequence"/>
</dbReference>
<dbReference type="SMART" id="SM00066">
    <property type="entry name" value="GAL4"/>
    <property type="match status" value="1"/>
</dbReference>
<dbReference type="PANTHER" id="PTHR37534:SF15">
    <property type="entry name" value="ZN(II)2CYS6 TRANSCRIPTION FACTOR (EUROFUNG)"/>
    <property type="match status" value="1"/>
</dbReference>
<evidence type="ECO:0000259" key="3">
    <source>
        <dbReference type="PROSITE" id="PS50048"/>
    </source>
</evidence>
<dbReference type="CDD" id="cd00067">
    <property type="entry name" value="GAL4"/>
    <property type="match status" value="1"/>
</dbReference>
<dbReference type="InterPro" id="IPR021858">
    <property type="entry name" value="Fun_TF"/>
</dbReference>
<dbReference type="PROSITE" id="PS50048">
    <property type="entry name" value="ZN2_CY6_FUNGAL_2"/>
    <property type="match status" value="1"/>
</dbReference>
<dbReference type="GO" id="GO:0000976">
    <property type="term" value="F:transcription cis-regulatory region binding"/>
    <property type="evidence" value="ECO:0007669"/>
    <property type="project" value="TreeGrafter"/>
</dbReference>
<reference evidence="4" key="2">
    <citation type="submission" date="2021-01" db="EMBL/GenBank/DDBJ databases">
        <authorList>
            <person name="Schikora-Tamarit M.A."/>
        </authorList>
    </citation>
    <scope>NUCLEOTIDE SEQUENCE</scope>
    <source>
        <strain evidence="4">NCAIM Y.01608</strain>
    </source>
</reference>